<dbReference type="PROSITE" id="PS50928">
    <property type="entry name" value="ABC_TM1"/>
    <property type="match status" value="1"/>
</dbReference>
<feature type="transmembrane region" description="Helical" evidence="7">
    <location>
        <begin position="20"/>
        <end position="40"/>
    </location>
</feature>
<keyword evidence="5 7" id="KW-1133">Transmembrane helix</keyword>
<feature type="domain" description="ABC transmembrane type-1" evidence="8">
    <location>
        <begin position="82"/>
        <end position="271"/>
    </location>
</feature>
<dbReference type="Proteomes" id="UP000009233">
    <property type="component" value="Plasmid pTHTHE1601"/>
</dbReference>
<dbReference type="GO" id="GO:0005886">
    <property type="term" value="C:plasma membrane"/>
    <property type="evidence" value="ECO:0007669"/>
    <property type="project" value="UniProtKB-SubCell"/>
</dbReference>
<keyword evidence="2 7" id="KW-0813">Transport</keyword>
<feature type="transmembrane region" description="Helical" evidence="7">
    <location>
        <begin position="84"/>
        <end position="110"/>
    </location>
</feature>
<evidence type="ECO:0000256" key="4">
    <source>
        <dbReference type="ARBA" id="ARBA00022692"/>
    </source>
</evidence>
<dbReference type="InterPro" id="IPR050366">
    <property type="entry name" value="BP-dependent_transpt_permease"/>
</dbReference>
<dbReference type="EMBL" id="CP002778">
    <property type="protein sequence ID" value="AEG34703.1"/>
    <property type="molecule type" value="Genomic_DNA"/>
</dbReference>
<evidence type="ECO:0000256" key="2">
    <source>
        <dbReference type="ARBA" id="ARBA00022448"/>
    </source>
</evidence>
<dbReference type="SUPFAM" id="SSF161098">
    <property type="entry name" value="MetI-like"/>
    <property type="match status" value="1"/>
</dbReference>
<name>F6DIN7_THETG</name>
<feature type="transmembrane region" description="Helical" evidence="7">
    <location>
        <begin position="208"/>
        <end position="229"/>
    </location>
</feature>
<keyword evidence="4 7" id="KW-0812">Transmembrane</keyword>
<keyword evidence="6 7" id="KW-0472">Membrane</keyword>
<comment type="similarity">
    <text evidence="7">Belongs to the binding-protein-dependent transport system permease family.</text>
</comment>
<evidence type="ECO:0000313" key="10">
    <source>
        <dbReference type="Proteomes" id="UP000009233"/>
    </source>
</evidence>
<evidence type="ECO:0000256" key="3">
    <source>
        <dbReference type="ARBA" id="ARBA00022475"/>
    </source>
</evidence>
<reference evidence="9 10" key="1">
    <citation type="submission" date="2011-05" db="EMBL/GenBank/DDBJ databases">
        <title>Complete sequence of plasmid of Thermus thermophilus SG0.5JP17-16.</title>
        <authorList>
            <consortium name="US DOE Joint Genome Institute"/>
            <person name="Lucas S."/>
            <person name="Han J."/>
            <person name="Lapidus A."/>
            <person name="Cheng J.-F."/>
            <person name="Goodwin L."/>
            <person name="Pitluck S."/>
            <person name="Peters L."/>
            <person name="Mikhailova N."/>
            <person name="Teshima H."/>
            <person name="Han C."/>
            <person name="Tapia R."/>
            <person name="Land M."/>
            <person name="Hauser L."/>
            <person name="Kyrpides N."/>
            <person name="Ivanova N."/>
            <person name="Pagani I."/>
            <person name="Allgaier M."/>
            <person name="Hugenholtz P."/>
            <person name="Singer S."/>
            <person name="Gladden J."/>
            <person name="Woyke T."/>
        </authorList>
    </citation>
    <scope>NUCLEOTIDE SEQUENCE [LARGE SCALE GENOMIC DNA]</scope>
    <source>
        <strain evidence="9 10">SG0.5JP17-16</strain>
        <plasmid evidence="10">Plasmid pTHTHE1601</plasmid>
    </source>
</reference>
<keyword evidence="3" id="KW-1003">Cell membrane</keyword>
<gene>
    <name evidence="9" type="ordered locus">Ththe16_2346</name>
</gene>
<feature type="transmembrane region" description="Helical" evidence="7">
    <location>
        <begin position="131"/>
        <end position="156"/>
    </location>
</feature>
<accession>F6DIN7</accession>
<dbReference type="HOGENOM" id="CLU_028518_5_3_0"/>
<comment type="subcellular location">
    <subcellularLocation>
        <location evidence="1 7">Cell membrane</location>
        <topology evidence="1 7">Multi-pass membrane protein</topology>
    </subcellularLocation>
</comment>
<evidence type="ECO:0000256" key="6">
    <source>
        <dbReference type="ARBA" id="ARBA00023136"/>
    </source>
</evidence>
<dbReference type="RefSeq" id="WP_014511309.1">
    <property type="nucleotide sequence ID" value="NC_017273.1"/>
</dbReference>
<dbReference type="Gene3D" id="1.10.3720.10">
    <property type="entry name" value="MetI-like"/>
    <property type="match status" value="1"/>
</dbReference>
<evidence type="ECO:0000259" key="8">
    <source>
        <dbReference type="PROSITE" id="PS50928"/>
    </source>
</evidence>
<dbReference type="KEGG" id="tts:Ththe16_2346"/>
<sequence length="281" mass="30494">MRRESLRRFWYHFGRNPLSLLGLSVVTLVVVGALGAPWIAPYPEHAGRFVNFAEAGQPPSLHHLLGTDTFGRDLFSRILFGYRISLALGVVVLGIAVPLGVTLGLWAGYIGGGIATWIMRLSDVFVAIPPLVLAMAVLGVAEPSLTNAMMALTLMWWPWYTRMIYNQVRSLRLEGYVVAAQIIGASATHIMFREILPNTLPNILTKAALDMGFVILIGASLSFLGLGVQPPTPDLGTMVAEGARYLPDLWWLAVFPGLAILFVVLGFNLLADGLRDALGEG</sequence>
<feature type="transmembrane region" description="Helical" evidence="7">
    <location>
        <begin position="249"/>
        <end position="271"/>
    </location>
</feature>
<dbReference type="Pfam" id="PF12911">
    <property type="entry name" value="OppC_N"/>
    <property type="match status" value="1"/>
</dbReference>
<dbReference type="PATRIC" id="fig|762633.3.peg.2348"/>
<dbReference type="CDD" id="cd06261">
    <property type="entry name" value="TM_PBP2"/>
    <property type="match status" value="1"/>
</dbReference>
<proteinExistence type="inferred from homology"/>
<dbReference type="PANTHER" id="PTHR43386">
    <property type="entry name" value="OLIGOPEPTIDE TRANSPORT SYSTEM PERMEASE PROTEIN APPC"/>
    <property type="match status" value="1"/>
</dbReference>
<dbReference type="AlphaFoldDB" id="F6DIN7"/>
<dbReference type="InterPro" id="IPR025966">
    <property type="entry name" value="OppC_N"/>
</dbReference>
<organism evidence="9 10">
    <name type="scientific">Thermus thermophilus (strain SG0.5JP17-16)</name>
    <dbReference type="NCBI Taxonomy" id="762633"/>
    <lineage>
        <taxon>Bacteria</taxon>
        <taxon>Thermotogati</taxon>
        <taxon>Deinococcota</taxon>
        <taxon>Deinococci</taxon>
        <taxon>Thermales</taxon>
        <taxon>Thermaceae</taxon>
        <taxon>Thermus</taxon>
    </lineage>
</organism>
<evidence type="ECO:0000256" key="1">
    <source>
        <dbReference type="ARBA" id="ARBA00004651"/>
    </source>
</evidence>
<dbReference type="GO" id="GO:0055085">
    <property type="term" value="P:transmembrane transport"/>
    <property type="evidence" value="ECO:0007669"/>
    <property type="project" value="InterPro"/>
</dbReference>
<dbReference type="InterPro" id="IPR000515">
    <property type="entry name" value="MetI-like"/>
</dbReference>
<keyword evidence="9" id="KW-0614">Plasmid</keyword>
<evidence type="ECO:0000256" key="7">
    <source>
        <dbReference type="RuleBase" id="RU363032"/>
    </source>
</evidence>
<evidence type="ECO:0000313" key="9">
    <source>
        <dbReference type="EMBL" id="AEG34703.1"/>
    </source>
</evidence>
<feature type="transmembrane region" description="Helical" evidence="7">
    <location>
        <begin position="176"/>
        <end position="196"/>
    </location>
</feature>
<geneLocation type="plasmid" evidence="9 10">
    <name>pTHTHE1601</name>
</geneLocation>
<dbReference type="Pfam" id="PF00528">
    <property type="entry name" value="BPD_transp_1"/>
    <property type="match status" value="1"/>
</dbReference>
<protein>
    <submittedName>
        <fullName evidence="9">ABC-type transporter, integral membrane subunit</fullName>
    </submittedName>
</protein>
<dbReference type="InterPro" id="IPR035906">
    <property type="entry name" value="MetI-like_sf"/>
</dbReference>
<evidence type="ECO:0000256" key="5">
    <source>
        <dbReference type="ARBA" id="ARBA00022989"/>
    </source>
</evidence>
<dbReference type="PANTHER" id="PTHR43386:SF1">
    <property type="entry name" value="D,D-DIPEPTIDE TRANSPORT SYSTEM PERMEASE PROTEIN DDPC-RELATED"/>
    <property type="match status" value="1"/>
</dbReference>